<sequence length="59" mass="6252">MNTPLFPQPCEANGQGGSGDGSEARARDPEDKPPSYDAILTLDGPPPEYSSIILQKPPK</sequence>
<dbReference type="AlphaFoldDB" id="A0A5B7CMB9"/>
<feature type="region of interest" description="Disordered" evidence="1">
    <location>
        <begin position="1"/>
        <end position="59"/>
    </location>
</feature>
<comment type="caution">
    <text evidence="2">The sequence shown here is derived from an EMBL/GenBank/DDBJ whole genome shotgun (WGS) entry which is preliminary data.</text>
</comment>
<dbReference type="Proteomes" id="UP000324222">
    <property type="component" value="Unassembled WGS sequence"/>
</dbReference>
<feature type="compositionally biased region" description="Basic and acidic residues" evidence="1">
    <location>
        <begin position="22"/>
        <end position="34"/>
    </location>
</feature>
<keyword evidence="3" id="KW-1185">Reference proteome</keyword>
<evidence type="ECO:0000256" key="1">
    <source>
        <dbReference type="SAM" id="MobiDB-lite"/>
    </source>
</evidence>
<proteinExistence type="predicted"/>
<dbReference type="OrthoDB" id="6347814at2759"/>
<protein>
    <submittedName>
        <fullName evidence="2">Uncharacterized protein</fullName>
    </submittedName>
</protein>
<accession>A0A5B7CMB9</accession>
<dbReference type="EMBL" id="VSRR010000089">
    <property type="protein sequence ID" value="MPC09844.1"/>
    <property type="molecule type" value="Genomic_DNA"/>
</dbReference>
<organism evidence="2 3">
    <name type="scientific">Portunus trituberculatus</name>
    <name type="common">Swimming crab</name>
    <name type="synonym">Neptunus trituberculatus</name>
    <dbReference type="NCBI Taxonomy" id="210409"/>
    <lineage>
        <taxon>Eukaryota</taxon>
        <taxon>Metazoa</taxon>
        <taxon>Ecdysozoa</taxon>
        <taxon>Arthropoda</taxon>
        <taxon>Crustacea</taxon>
        <taxon>Multicrustacea</taxon>
        <taxon>Malacostraca</taxon>
        <taxon>Eumalacostraca</taxon>
        <taxon>Eucarida</taxon>
        <taxon>Decapoda</taxon>
        <taxon>Pleocyemata</taxon>
        <taxon>Brachyura</taxon>
        <taxon>Eubrachyura</taxon>
        <taxon>Portunoidea</taxon>
        <taxon>Portunidae</taxon>
        <taxon>Portuninae</taxon>
        <taxon>Portunus</taxon>
    </lineage>
</organism>
<evidence type="ECO:0000313" key="3">
    <source>
        <dbReference type="Proteomes" id="UP000324222"/>
    </source>
</evidence>
<gene>
    <name evidence="2" type="ORF">E2C01_002462</name>
</gene>
<evidence type="ECO:0000313" key="2">
    <source>
        <dbReference type="EMBL" id="MPC09844.1"/>
    </source>
</evidence>
<reference evidence="2 3" key="1">
    <citation type="submission" date="2019-05" db="EMBL/GenBank/DDBJ databases">
        <title>Another draft genome of Portunus trituberculatus and its Hox gene families provides insights of decapod evolution.</title>
        <authorList>
            <person name="Jeong J.-H."/>
            <person name="Song I."/>
            <person name="Kim S."/>
            <person name="Choi T."/>
            <person name="Kim D."/>
            <person name="Ryu S."/>
            <person name="Kim W."/>
        </authorList>
    </citation>
    <scope>NUCLEOTIDE SEQUENCE [LARGE SCALE GENOMIC DNA]</scope>
    <source>
        <tissue evidence="2">Muscle</tissue>
    </source>
</reference>
<name>A0A5B7CMB9_PORTR</name>